<dbReference type="PANTHER" id="PTHR11474">
    <property type="entry name" value="TYROSINASE FAMILY MEMBER"/>
    <property type="match status" value="1"/>
</dbReference>
<dbReference type="GO" id="GO:0004097">
    <property type="term" value="F:catechol oxidase activity"/>
    <property type="evidence" value="ECO:0007669"/>
    <property type="project" value="InterPro"/>
</dbReference>
<keyword evidence="1" id="KW-0479">Metal-binding</keyword>
<dbReference type="AlphaFoldDB" id="A0AAW1X415"/>
<protein>
    <recommendedName>
        <fullName evidence="3">Tyrosinase copper-binding domain-containing protein</fullName>
    </recommendedName>
</protein>
<dbReference type="InterPro" id="IPR008922">
    <property type="entry name" value="Di-copper_centre_dom_sf"/>
</dbReference>
<name>A0AAW1X415_RUBAR</name>
<dbReference type="EMBL" id="JBEDUW010000004">
    <property type="protein sequence ID" value="KAK9931666.1"/>
    <property type="molecule type" value="Genomic_DNA"/>
</dbReference>
<accession>A0AAW1X415</accession>
<dbReference type="Pfam" id="PF12143">
    <property type="entry name" value="PPO1_KFDV"/>
    <property type="match status" value="1"/>
</dbReference>
<keyword evidence="2" id="KW-0883">Thioether bond</keyword>
<evidence type="ECO:0000256" key="1">
    <source>
        <dbReference type="ARBA" id="ARBA00022723"/>
    </source>
</evidence>
<dbReference type="InterPro" id="IPR022740">
    <property type="entry name" value="Polyphenol_oxidase_C"/>
</dbReference>
<feature type="domain" description="Tyrosinase copper-binding" evidence="3">
    <location>
        <begin position="10"/>
        <end position="21"/>
    </location>
</feature>
<keyword evidence="5" id="KW-1185">Reference proteome</keyword>
<evidence type="ECO:0000313" key="4">
    <source>
        <dbReference type="EMBL" id="KAK9931666.1"/>
    </source>
</evidence>
<organism evidence="4 5">
    <name type="scientific">Rubus argutus</name>
    <name type="common">Southern blackberry</name>
    <dbReference type="NCBI Taxonomy" id="59490"/>
    <lineage>
        <taxon>Eukaryota</taxon>
        <taxon>Viridiplantae</taxon>
        <taxon>Streptophyta</taxon>
        <taxon>Embryophyta</taxon>
        <taxon>Tracheophyta</taxon>
        <taxon>Spermatophyta</taxon>
        <taxon>Magnoliopsida</taxon>
        <taxon>eudicotyledons</taxon>
        <taxon>Gunneridae</taxon>
        <taxon>Pentapetalae</taxon>
        <taxon>rosids</taxon>
        <taxon>fabids</taxon>
        <taxon>Rosales</taxon>
        <taxon>Rosaceae</taxon>
        <taxon>Rosoideae</taxon>
        <taxon>Rosoideae incertae sedis</taxon>
        <taxon>Rubus</taxon>
    </lineage>
</organism>
<dbReference type="GO" id="GO:0046872">
    <property type="term" value="F:metal ion binding"/>
    <property type="evidence" value="ECO:0007669"/>
    <property type="project" value="UniProtKB-KW"/>
</dbReference>
<dbReference type="InterPro" id="IPR002227">
    <property type="entry name" value="Tyrosinase_Cu-bd"/>
</dbReference>
<dbReference type="PROSITE" id="PS00498">
    <property type="entry name" value="TYROSINASE_2"/>
    <property type="match status" value="1"/>
</dbReference>
<evidence type="ECO:0000259" key="3">
    <source>
        <dbReference type="PROSITE" id="PS00498"/>
    </source>
</evidence>
<evidence type="ECO:0000313" key="5">
    <source>
        <dbReference type="Proteomes" id="UP001457282"/>
    </source>
</evidence>
<gene>
    <name evidence="4" type="ORF">M0R45_018936</name>
</gene>
<dbReference type="Gene3D" id="1.10.1280.10">
    <property type="entry name" value="Di-copper center containing domain from catechol oxidase"/>
    <property type="match status" value="1"/>
</dbReference>
<dbReference type="Pfam" id="PF00264">
    <property type="entry name" value="Tyrosinase"/>
    <property type="match status" value="1"/>
</dbReference>
<reference evidence="4 5" key="1">
    <citation type="journal article" date="2023" name="G3 (Bethesda)">
        <title>A chromosome-length genome assembly and annotation of blackberry (Rubus argutus, cv. 'Hillquist').</title>
        <authorList>
            <person name="Bruna T."/>
            <person name="Aryal R."/>
            <person name="Dudchenko O."/>
            <person name="Sargent D.J."/>
            <person name="Mead D."/>
            <person name="Buti M."/>
            <person name="Cavallini A."/>
            <person name="Hytonen T."/>
            <person name="Andres J."/>
            <person name="Pham M."/>
            <person name="Weisz D."/>
            <person name="Mascagni F."/>
            <person name="Usai G."/>
            <person name="Natali L."/>
            <person name="Bassil N."/>
            <person name="Fernandez G.E."/>
            <person name="Lomsadze A."/>
            <person name="Armour M."/>
            <person name="Olukolu B."/>
            <person name="Poorten T."/>
            <person name="Britton C."/>
            <person name="Davik J."/>
            <person name="Ashrafi H."/>
            <person name="Aiden E.L."/>
            <person name="Borodovsky M."/>
            <person name="Worthington M."/>
        </authorList>
    </citation>
    <scope>NUCLEOTIDE SEQUENCE [LARGE SCALE GENOMIC DNA]</scope>
    <source>
        <strain evidence="4">PI 553951</strain>
    </source>
</reference>
<evidence type="ECO:0000256" key="2">
    <source>
        <dbReference type="ARBA" id="ARBA00022784"/>
    </source>
</evidence>
<dbReference type="Proteomes" id="UP001457282">
    <property type="component" value="Unassembled WGS sequence"/>
</dbReference>
<proteinExistence type="predicted"/>
<dbReference type="SUPFAM" id="SSF48056">
    <property type="entry name" value="Di-copper centre-containing domain"/>
    <property type="match status" value="1"/>
</dbReference>
<comment type="caution">
    <text evidence="4">The sequence shown here is derived from an EMBL/GenBank/DDBJ whole genome shotgun (WGS) entry which is preliminary data.</text>
</comment>
<dbReference type="PANTHER" id="PTHR11474:SF95">
    <property type="entry name" value="POLYPHENOL OXIDASE, CHLOROPLASTIC-LIKE"/>
    <property type="match status" value="1"/>
</dbReference>
<dbReference type="InterPro" id="IPR050316">
    <property type="entry name" value="Tyrosinase/Hemocyanin"/>
</dbReference>
<sequence>MGAFYSAGRDPLFYAHHSNVDRMWSIYKSRESKCVTRWTSRNSGYKYQDVEIPWLTSKPTARKSKNKRKAAVSSADLTSKFPATLKDTISVEVPRPSAAKRTAAEKATEEEVLVISGIEFAGSETLKFDVYLNDDADTVSGKDKAEFAGEFCARPITIGGFKIELITTT</sequence>